<dbReference type="InParanoid" id="B8BZ20"/>
<feature type="compositionally biased region" description="Low complexity" evidence="6">
    <location>
        <begin position="36"/>
        <end position="50"/>
    </location>
</feature>
<dbReference type="PaxDb" id="35128-Thaps4357"/>
<dbReference type="GO" id="GO:0044615">
    <property type="term" value="C:nuclear pore nuclear basket"/>
    <property type="evidence" value="ECO:0000318"/>
    <property type="project" value="GO_Central"/>
</dbReference>
<dbReference type="GO" id="GO:0006999">
    <property type="term" value="P:nuclear pore organization"/>
    <property type="evidence" value="ECO:0000318"/>
    <property type="project" value="GO_Central"/>
</dbReference>
<dbReference type="Proteomes" id="UP000001449">
    <property type="component" value="Chromosome 4"/>
</dbReference>
<evidence type="ECO:0000256" key="5">
    <source>
        <dbReference type="PROSITE-ProRule" id="PRU00804"/>
    </source>
</evidence>
<evidence type="ECO:0000313" key="8">
    <source>
        <dbReference type="EMBL" id="EED93270.1"/>
    </source>
</evidence>
<dbReference type="GO" id="GO:0044613">
    <property type="term" value="C:nuclear pore central transport channel"/>
    <property type="evidence" value="ECO:0000318"/>
    <property type="project" value="GO_Central"/>
</dbReference>
<evidence type="ECO:0000313" key="9">
    <source>
        <dbReference type="Proteomes" id="UP000001449"/>
    </source>
</evidence>
<name>B8BZ20_THAPS</name>
<dbReference type="EMBL" id="CM000641">
    <property type="protein sequence ID" value="EED93270.1"/>
    <property type="molecule type" value="Genomic_DNA"/>
</dbReference>
<dbReference type="PANTHER" id="PTHR21527">
    <property type="entry name" value="NUCLEOPORIN NUP35"/>
    <property type="match status" value="1"/>
</dbReference>
<keyword evidence="9" id="KW-1185">Reference proteome</keyword>
<evidence type="ECO:0000256" key="4">
    <source>
        <dbReference type="ARBA" id="ARBA00023242"/>
    </source>
</evidence>
<organism evidence="8 9">
    <name type="scientific">Thalassiosira pseudonana</name>
    <name type="common">Marine diatom</name>
    <name type="synonym">Cyclotella nana</name>
    <dbReference type="NCBI Taxonomy" id="35128"/>
    <lineage>
        <taxon>Eukaryota</taxon>
        <taxon>Sar</taxon>
        <taxon>Stramenopiles</taxon>
        <taxon>Ochrophyta</taxon>
        <taxon>Bacillariophyta</taxon>
        <taxon>Coscinodiscophyceae</taxon>
        <taxon>Thalassiosirophycidae</taxon>
        <taxon>Thalassiosirales</taxon>
        <taxon>Thalassiosiraceae</taxon>
        <taxon>Thalassiosira</taxon>
    </lineage>
</organism>
<evidence type="ECO:0000256" key="6">
    <source>
        <dbReference type="SAM" id="MobiDB-lite"/>
    </source>
</evidence>
<feature type="domain" description="RRM Nup35-type" evidence="7">
    <location>
        <begin position="121"/>
        <end position="216"/>
    </location>
</feature>
<dbReference type="KEGG" id="tps:THAPSDRAFT_4357"/>
<gene>
    <name evidence="8" type="ORF">THAPSDRAFT_4357</name>
</gene>
<reference evidence="8 9" key="2">
    <citation type="journal article" date="2008" name="Nature">
        <title>The Phaeodactylum genome reveals the evolutionary history of diatom genomes.</title>
        <authorList>
            <person name="Bowler C."/>
            <person name="Allen A.E."/>
            <person name="Badger J.H."/>
            <person name="Grimwood J."/>
            <person name="Jabbari K."/>
            <person name="Kuo A."/>
            <person name="Maheswari U."/>
            <person name="Martens C."/>
            <person name="Maumus F."/>
            <person name="Otillar R.P."/>
            <person name="Rayko E."/>
            <person name="Salamov A."/>
            <person name="Vandepoele K."/>
            <person name="Beszteri B."/>
            <person name="Gruber A."/>
            <person name="Heijde M."/>
            <person name="Katinka M."/>
            <person name="Mock T."/>
            <person name="Valentin K."/>
            <person name="Verret F."/>
            <person name="Berges J.A."/>
            <person name="Brownlee C."/>
            <person name="Cadoret J.P."/>
            <person name="Chiovitti A."/>
            <person name="Choi C.J."/>
            <person name="Coesel S."/>
            <person name="De Martino A."/>
            <person name="Detter J.C."/>
            <person name="Durkin C."/>
            <person name="Falciatore A."/>
            <person name="Fournet J."/>
            <person name="Haruta M."/>
            <person name="Huysman M.J."/>
            <person name="Jenkins B.D."/>
            <person name="Jiroutova K."/>
            <person name="Jorgensen R.E."/>
            <person name="Joubert Y."/>
            <person name="Kaplan A."/>
            <person name="Kroger N."/>
            <person name="Kroth P.G."/>
            <person name="La Roche J."/>
            <person name="Lindquist E."/>
            <person name="Lommer M."/>
            <person name="Martin-Jezequel V."/>
            <person name="Lopez P.J."/>
            <person name="Lucas S."/>
            <person name="Mangogna M."/>
            <person name="McGinnis K."/>
            <person name="Medlin L.K."/>
            <person name="Montsant A."/>
            <person name="Oudot-Le Secq M.P."/>
            <person name="Napoli C."/>
            <person name="Obornik M."/>
            <person name="Parker M.S."/>
            <person name="Petit J.L."/>
            <person name="Porcel B.M."/>
            <person name="Poulsen N."/>
            <person name="Robison M."/>
            <person name="Rychlewski L."/>
            <person name="Rynearson T.A."/>
            <person name="Schmutz J."/>
            <person name="Shapiro H."/>
            <person name="Siaut M."/>
            <person name="Stanley M."/>
            <person name="Sussman M.R."/>
            <person name="Taylor A.R."/>
            <person name="Vardi A."/>
            <person name="von Dassow P."/>
            <person name="Vyverman W."/>
            <person name="Willis A."/>
            <person name="Wyrwicz L.S."/>
            <person name="Rokhsar D.S."/>
            <person name="Weissenbach J."/>
            <person name="Armbrust E.V."/>
            <person name="Green B.R."/>
            <person name="Van de Peer Y."/>
            <person name="Grigoriev I.V."/>
        </authorList>
    </citation>
    <scope>NUCLEOTIDE SEQUENCE [LARGE SCALE GENOMIC DNA]</scope>
    <source>
        <strain evidence="8 9">CCMP1335</strain>
    </source>
</reference>
<feature type="region of interest" description="Disordered" evidence="6">
    <location>
        <begin position="1"/>
        <end position="68"/>
    </location>
</feature>
<dbReference type="GO" id="GO:0051028">
    <property type="term" value="P:mRNA transport"/>
    <property type="evidence" value="ECO:0007669"/>
    <property type="project" value="UniProtKB-UniRule"/>
</dbReference>
<dbReference type="GO" id="GO:0005543">
    <property type="term" value="F:phospholipid binding"/>
    <property type="evidence" value="ECO:0000318"/>
    <property type="project" value="GO_Central"/>
</dbReference>
<dbReference type="AlphaFoldDB" id="B8BZ20"/>
<dbReference type="GeneID" id="7447906"/>
<dbReference type="PROSITE" id="PS51472">
    <property type="entry name" value="RRM_NUP35"/>
    <property type="match status" value="1"/>
</dbReference>
<keyword evidence="4 5" id="KW-0539">Nucleus</keyword>
<dbReference type="Gene3D" id="3.30.70.330">
    <property type="match status" value="1"/>
</dbReference>
<dbReference type="eggNOG" id="KOG4285">
    <property type="taxonomic scope" value="Eukaryota"/>
</dbReference>
<evidence type="ECO:0000256" key="1">
    <source>
        <dbReference type="ARBA" id="ARBA00004123"/>
    </source>
</evidence>
<dbReference type="STRING" id="35128.B8BZ20"/>
<evidence type="ECO:0000256" key="3">
    <source>
        <dbReference type="ARBA" id="ARBA00022816"/>
    </source>
</evidence>
<evidence type="ECO:0000259" key="7">
    <source>
        <dbReference type="PROSITE" id="PS51472"/>
    </source>
</evidence>
<dbReference type="GO" id="GO:0006607">
    <property type="term" value="P:NLS-bearing protein import into nucleus"/>
    <property type="evidence" value="ECO:0000318"/>
    <property type="project" value="GO_Central"/>
</dbReference>
<keyword evidence="3 5" id="KW-0509">mRNA transport</keyword>
<dbReference type="InterPro" id="IPR007846">
    <property type="entry name" value="RRM_NUP35_dom"/>
</dbReference>
<evidence type="ECO:0000256" key="2">
    <source>
        <dbReference type="ARBA" id="ARBA00022448"/>
    </source>
</evidence>
<dbReference type="GO" id="GO:0017056">
    <property type="term" value="F:structural constituent of nuclear pore"/>
    <property type="evidence" value="ECO:0000318"/>
    <property type="project" value="GO_Central"/>
</dbReference>
<proteinExistence type="predicted"/>
<dbReference type="InterPro" id="IPR012677">
    <property type="entry name" value="Nucleotide-bd_a/b_plait_sf"/>
</dbReference>
<keyword evidence="5" id="KW-0811">Translocation</keyword>
<protein>
    <recommendedName>
        <fullName evidence="7">RRM Nup35-type domain-containing protein</fullName>
    </recommendedName>
</protein>
<accession>B8BZ20</accession>
<keyword evidence="5" id="KW-0653">Protein transport</keyword>
<comment type="subcellular location">
    <subcellularLocation>
        <location evidence="1">Nucleus</location>
    </subcellularLocation>
</comment>
<dbReference type="OMA" id="ITRRNDQ"/>
<dbReference type="HOGENOM" id="CLU_1021138_0_0_1"/>
<dbReference type="PANTHER" id="PTHR21527:SF6">
    <property type="entry name" value="NUCLEOPORIN NUP35"/>
    <property type="match status" value="1"/>
</dbReference>
<dbReference type="RefSeq" id="XP_002289733.1">
    <property type="nucleotide sequence ID" value="XM_002289697.1"/>
</dbReference>
<keyword evidence="5" id="KW-0906">Nuclear pore complex</keyword>
<sequence length="273" mass="28867">MSNLFASPNAINPGQSLGGLRQRHSAPTTGFASRTEPSSSNNENSHPNNSVNGIPPFGKWGGENASVRAPPRASLANAGKSAFMSMSGATAHQRQSAAAPSTYSETNQQALAIISTESDEHESSLWVVAYGFRNEAHFRALLYRLESCGGITSRRGGLSNVRKSGSSDDGNNWVAIRFESPLAAQKALCQDGSFVSVGGSTMVIGVMALSDSAAKLGININGTRSNDATHSDTLAHELNREEDIMLCNGGDDTVKSGLDSLCGKVLAWFFLWE</sequence>
<reference evidence="8 9" key="1">
    <citation type="journal article" date="2004" name="Science">
        <title>The genome of the diatom Thalassiosira pseudonana: ecology, evolution, and metabolism.</title>
        <authorList>
            <person name="Armbrust E.V."/>
            <person name="Berges J.A."/>
            <person name="Bowler C."/>
            <person name="Green B.R."/>
            <person name="Martinez D."/>
            <person name="Putnam N.H."/>
            <person name="Zhou S."/>
            <person name="Allen A.E."/>
            <person name="Apt K.E."/>
            <person name="Bechner M."/>
            <person name="Brzezinski M.A."/>
            <person name="Chaal B.K."/>
            <person name="Chiovitti A."/>
            <person name="Davis A.K."/>
            <person name="Demarest M.S."/>
            <person name="Detter J.C."/>
            <person name="Glavina T."/>
            <person name="Goodstein D."/>
            <person name="Hadi M.Z."/>
            <person name="Hellsten U."/>
            <person name="Hildebrand M."/>
            <person name="Jenkins B.D."/>
            <person name="Jurka J."/>
            <person name="Kapitonov V.V."/>
            <person name="Kroger N."/>
            <person name="Lau W.W."/>
            <person name="Lane T.W."/>
            <person name="Larimer F.W."/>
            <person name="Lippmeier J.C."/>
            <person name="Lucas S."/>
            <person name="Medina M."/>
            <person name="Montsant A."/>
            <person name="Obornik M."/>
            <person name="Parker M.S."/>
            <person name="Palenik B."/>
            <person name="Pazour G.J."/>
            <person name="Richardson P.M."/>
            <person name="Rynearson T.A."/>
            <person name="Saito M.A."/>
            <person name="Schwartz D.C."/>
            <person name="Thamatrakoln K."/>
            <person name="Valentin K."/>
            <person name="Vardi A."/>
            <person name="Wilkerson F.P."/>
            <person name="Rokhsar D.S."/>
        </authorList>
    </citation>
    <scope>NUCLEOTIDE SEQUENCE [LARGE SCALE GENOMIC DNA]</scope>
    <source>
        <strain evidence="8 9">CCMP1335</strain>
    </source>
</reference>
<feature type="compositionally biased region" description="Polar residues" evidence="6">
    <location>
        <begin position="1"/>
        <end position="15"/>
    </location>
</feature>
<dbReference type="Pfam" id="PF05172">
    <property type="entry name" value="RRM_Nup35"/>
    <property type="match status" value="1"/>
</dbReference>
<keyword evidence="2 5" id="KW-0813">Transport</keyword>